<proteinExistence type="inferred from homology"/>
<evidence type="ECO:0000256" key="1">
    <source>
        <dbReference type="ARBA" id="ARBA00001971"/>
    </source>
</evidence>
<dbReference type="PRINTS" id="PR00463">
    <property type="entry name" value="EP450I"/>
</dbReference>
<evidence type="ECO:0000256" key="15">
    <source>
        <dbReference type="PIRSR" id="PIRSR602401-1"/>
    </source>
</evidence>
<keyword evidence="6 15" id="KW-0349">Heme</keyword>
<organism evidence="17 18">
    <name type="scientific">Operophtera brumata</name>
    <name type="common">Winter moth</name>
    <name type="synonym">Phalaena brumata</name>
    <dbReference type="NCBI Taxonomy" id="104452"/>
    <lineage>
        <taxon>Eukaryota</taxon>
        <taxon>Metazoa</taxon>
        <taxon>Ecdysozoa</taxon>
        <taxon>Arthropoda</taxon>
        <taxon>Hexapoda</taxon>
        <taxon>Insecta</taxon>
        <taxon>Pterygota</taxon>
        <taxon>Neoptera</taxon>
        <taxon>Endopterygota</taxon>
        <taxon>Lepidoptera</taxon>
        <taxon>Glossata</taxon>
        <taxon>Ditrysia</taxon>
        <taxon>Geometroidea</taxon>
        <taxon>Geometridae</taxon>
        <taxon>Larentiinae</taxon>
        <taxon>Operophtera</taxon>
    </lineage>
</organism>
<dbReference type="GO" id="GO:0005789">
    <property type="term" value="C:endoplasmic reticulum membrane"/>
    <property type="evidence" value="ECO:0007669"/>
    <property type="project" value="UniProtKB-SubCell"/>
</dbReference>
<evidence type="ECO:0000256" key="6">
    <source>
        <dbReference type="ARBA" id="ARBA00022617"/>
    </source>
</evidence>
<keyword evidence="11 15" id="KW-0408">Iron</keyword>
<keyword evidence="12 16" id="KW-0503">Monooxygenase</keyword>
<evidence type="ECO:0000256" key="12">
    <source>
        <dbReference type="ARBA" id="ARBA00023033"/>
    </source>
</evidence>
<dbReference type="GO" id="GO:0020037">
    <property type="term" value="F:heme binding"/>
    <property type="evidence" value="ECO:0007669"/>
    <property type="project" value="InterPro"/>
</dbReference>
<dbReference type="PANTHER" id="PTHR24292">
    <property type="entry name" value="CYTOCHROME P450"/>
    <property type="match status" value="1"/>
</dbReference>
<feature type="binding site" description="axial binding residue" evidence="15">
    <location>
        <position position="399"/>
    </location>
    <ligand>
        <name>heme</name>
        <dbReference type="ChEBI" id="CHEBI:30413"/>
    </ligand>
    <ligandPart>
        <name>Fe</name>
        <dbReference type="ChEBI" id="CHEBI:18248"/>
    </ligandPart>
</feature>
<keyword evidence="8" id="KW-0256">Endoplasmic reticulum</keyword>
<comment type="subcellular location">
    <subcellularLocation>
        <location evidence="3">Endoplasmic reticulum membrane</location>
        <topology evidence="3">Peripheral membrane protein</topology>
    </subcellularLocation>
    <subcellularLocation>
        <location evidence="2">Microsome membrane</location>
        <topology evidence="2">Peripheral membrane protein</topology>
    </subcellularLocation>
</comment>
<evidence type="ECO:0000256" key="16">
    <source>
        <dbReference type="RuleBase" id="RU000461"/>
    </source>
</evidence>
<evidence type="ECO:0000256" key="13">
    <source>
        <dbReference type="ARBA" id="ARBA00023136"/>
    </source>
</evidence>
<dbReference type="SUPFAM" id="SSF48264">
    <property type="entry name" value="Cytochrome P450"/>
    <property type="match status" value="1"/>
</dbReference>
<dbReference type="InterPro" id="IPR002401">
    <property type="entry name" value="Cyt_P450_E_grp-I"/>
</dbReference>
<comment type="caution">
    <text evidence="17">The sequence shown here is derived from an EMBL/GenBank/DDBJ whole genome shotgun (WGS) entry which is preliminary data.</text>
</comment>
<dbReference type="Proteomes" id="UP000037510">
    <property type="component" value="Unassembled WGS sequence"/>
</dbReference>
<evidence type="ECO:0000256" key="8">
    <source>
        <dbReference type="ARBA" id="ARBA00022824"/>
    </source>
</evidence>
<protein>
    <recommendedName>
        <fullName evidence="5">unspecific monooxygenase</fullName>
        <ecNumber evidence="5">1.14.14.1</ecNumber>
    </recommendedName>
</protein>
<evidence type="ECO:0000313" key="17">
    <source>
        <dbReference type="EMBL" id="KOB70493.1"/>
    </source>
</evidence>
<dbReference type="Gene3D" id="1.10.630.10">
    <property type="entry name" value="Cytochrome P450"/>
    <property type="match status" value="1"/>
</dbReference>
<dbReference type="FunFam" id="1.10.630.10:FF:000182">
    <property type="entry name" value="Cytochrome P450 3A4"/>
    <property type="match status" value="1"/>
</dbReference>
<evidence type="ECO:0000256" key="9">
    <source>
        <dbReference type="ARBA" id="ARBA00022848"/>
    </source>
</evidence>
<dbReference type="InterPro" id="IPR001128">
    <property type="entry name" value="Cyt_P450"/>
</dbReference>
<accession>A0A0L7L4S4</accession>
<comment type="catalytic activity">
    <reaction evidence="14">
        <text>an organic molecule + reduced [NADPH--hemoprotein reductase] + O2 = an alcohol + oxidized [NADPH--hemoprotein reductase] + H2O + H(+)</text>
        <dbReference type="Rhea" id="RHEA:17149"/>
        <dbReference type="Rhea" id="RHEA-COMP:11964"/>
        <dbReference type="Rhea" id="RHEA-COMP:11965"/>
        <dbReference type="ChEBI" id="CHEBI:15377"/>
        <dbReference type="ChEBI" id="CHEBI:15378"/>
        <dbReference type="ChEBI" id="CHEBI:15379"/>
        <dbReference type="ChEBI" id="CHEBI:30879"/>
        <dbReference type="ChEBI" id="CHEBI:57618"/>
        <dbReference type="ChEBI" id="CHEBI:58210"/>
        <dbReference type="ChEBI" id="CHEBI:142491"/>
        <dbReference type="EC" id="1.14.14.1"/>
    </reaction>
</comment>
<evidence type="ECO:0000256" key="5">
    <source>
        <dbReference type="ARBA" id="ARBA00012109"/>
    </source>
</evidence>
<evidence type="ECO:0000256" key="10">
    <source>
        <dbReference type="ARBA" id="ARBA00023002"/>
    </source>
</evidence>
<keyword evidence="13" id="KW-0472">Membrane</keyword>
<evidence type="ECO:0000313" key="18">
    <source>
        <dbReference type="Proteomes" id="UP000037510"/>
    </source>
</evidence>
<keyword evidence="18" id="KW-1185">Reference proteome</keyword>
<dbReference type="EMBL" id="JTDY01002916">
    <property type="protein sequence ID" value="KOB70493.1"/>
    <property type="molecule type" value="Genomic_DNA"/>
</dbReference>
<reference evidence="17 18" key="1">
    <citation type="journal article" date="2015" name="Genome Biol. Evol.">
        <title>The genome of winter moth (Operophtera brumata) provides a genomic perspective on sexual dimorphism and phenology.</title>
        <authorList>
            <person name="Derks M.F."/>
            <person name="Smit S."/>
            <person name="Salis L."/>
            <person name="Schijlen E."/>
            <person name="Bossers A."/>
            <person name="Mateman C."/>
            <person name="Pijl A.S."/>
            <person name="de Ridder D."/>
            <person name="Groenen M.A."/>
            <person name="Visser M.E."/>
            <person name="Megens H.J."/>
        </authorList>
    </citation>
    <scope>NUCLEOTIDE SEQUENCE [LARGE SCALE GENOMIC DNA]</scope>
    <source>
        <strain evidence="17">WM2013NL</strain>
        <tissue evidence="17">Head and thorax</tissue>
    </source>
</reference>
<comment type="similarity">
    <text evidence="4 16">Belongs to the cytochrome P450 family.</text>
</comment>
<dbReference type="GO" id="GO:0005506">
    <property type="term" value="F:iron ion binding"/>
    <property type="evidence" value="ECO:0007669"/>
    <property type="project" value="InterPro"/>
</dbReference>
<dbReference type="EC" id="1.14.14.1" evidence="5"/>
<dbReference type="AlphaFoldDB" id="A0A0L7L4S4"/>
<dbReference type="STRING" id="104452.A0A0L7L4S4"/>
<dbReference type="PANTHER" id="PTHR24292:SF54">
    <property type="entry name" value="CYP9F3-RELATED"/>
    <property type="match status" value="1"/>
</dbReference>
<keyword evidence="10 16" id="KW-0560">Oxidoreductase</keyword>
<dbReference type="InterPro" id="IPR050476">
    <property type="entry name" value="Insect_CytP450_Detox"/>
</dbReference>
<dbReference type="InterPro" id="IPR017972">
    <property type="entry name" value="Cyt_P450_CS"/>
</dbReference>
<evidence type="ECO:0000256" key="4">
    <source>
        <dbReference type="ARBA" id="ARBA00010617"/>
    </source>
</evidence>
<keyword evidence="7 15" id="KW-0479">Metal-binding</keyword>
<gene>
    <name evidence="17" type="ORF">OBRU01_15108</name>
</gene>
<evidence type="ECO:0000256" key="2">
    <source>
        <dbReference type="ARBA" id="ARBA00004174"/>
    </source>
</evidence>
<dbReference type="GO" id="GO:0016712">
    <property type="term" value="F:oxidoreductase activity, acting on paired donors, with incorporation or reduction of molecular oxygen, reduced flavin or flavoprotein as one donor, and incorporation of one atom of oxygen"/>
    <property type="evidence" value="ECO:0007669"/>
    <property type="project" value="UniProtKB-EC"/>
</dbReference>
<keyword evidence="9" id="KW-0492">Microsome</keyword>
<sequence>MLMQQSIDEIARKAYVQYPKERIVGLYCGFKKVVLLRDPDIIRYIITKDFKHFISRGVRTNEEGFCDSLLLAEGDKWKSLRKKLTPAFTSTKLKHMTPLIEECIDKLITEAENRIDQGNPCNIKDLCEKYSLDVICSCVFGLNMDVYSNEIKHFGKVSKAATQPSIFYWFWYVAEMILPGIQRKFTKINPGSYVRSFFMKLVTTVINEREIRGIKRNDLMNIMIELKARDKLEAVGNSPLEVRIDDHIIASQACAFYVAGQETSSSILSFLLYELSLHPNIQDIVYEEICYVCDLYNGELTYESLKKLKYLYMVFQETMRKHSAVGFLIRKATSDYIIPETEITIKADTFVLISLTGLHTDAKYFQDPETFNPANFSEENMTKIPQYAYMPFGAGPRNCIGKNHCYLSLCVAFSPQTPFAHLRCGTVTAEPQ</sequence>
<evidence type="ECO:0000256" key="14">
    <source>
        <dbReference type="ARBA" id="ARBA00047827"/>
    </source>
</evidence>
<dbReference type="InterPro" id="IPR036396">
    <property type="entry name" value="Cyt_P450_sf"/>
</dbReference>
<dbReference type="CDD" id="cd11056">
    <property type="entry name" value="CYP6-like"/>
    <property type="match status" value="1"/>
</dbReference>
<dbReference type="PROSITE" id="PS00086">
    <property type="entry name" value="CYTOCHROME_P450"/>
    <property type="match status" value="1"/>
</dbReference>
<evidence type="ECO:0000256" key="7">
    <source>
        <dbReference type="ARBA" id="ARBA00022723"/>
    </source>
</evidence>
<comment type="cofactor">
    <cofactor evidence="1 15">
        <name>heme</name>
        <dbReference type="ChEBI" id="CHEBI:30413"/>
    </cofactor>
</comment>
<evidence type="ECO:0000256" key="11">
    <source>
        <dbReference type="ARBA" id="ARBA00023004"/>
    </source>
</evidence>
<dbReference type="Pfam" id="PF00067">
    <property type="entry name" value="p450"/>
    <property type="match status" value="1"/>
</dbReference>
<evidence type="ECO:0000256" key="3">
    <source>
        <dbReference type="ARBA" id="ARBA00004406"/>
    </source>
</evidence>
<name>A0A0L7L4S4_OPEBR</name>
<dbReference type="PRINTS" id="PR00385">
    <property type="entry name" value="P450"/>
</dbReference>